<proteinExistence type="predicted"/>
<organism evidence="2 3">
    <name type="scientific">Cohnella faecalis</name>
    <dbReference type="NCBI Taxonomy" id="2315694"/>
    <lineage>
        <taxon>Bacteria</taxon>
        <taxon>Bacillati</taxon>
        <taxon>Bacillota</taxon>
        <taxon>Bacilli</taxon>
        <taxon>Bacillales</taxon>
        <taxon>Paenibacillaceae</taxon>
        <taxon>Cohnella</taxon>
    </lineage>
</organism>
<accession>A0A398CVP9</accession>
<dbReference type="Proteomes" id="UP000266340">
    <property type="component" value="Unassembled WGS sequence"/>
</dbReference>
<protein>
    <submittedName>
        <fullName evidence="2">Uncharacterized protein</fullName>
    </submittedName>
</protein>
<feature type="region of interest" description="Disordered" evidence="1">
    <location>
        <begin position="1"/>
        <end position="73"/>
    </location>
</feature>
<keyword evidence="3" id="KW-1185">Reference proteome</keyword>
<evidence type="ECO:0000313" key="2">
    <source>
        <dbReference type="EMBL" id="RIE05389.1"/>
    </source>
</evidence>
<feature type="compositionally biased region" description="Basic and acidic residues" evidence="1">
    <location>
        <begin position="1"/>
        <end position="16"/>
    </location>
</feature>
<evidence type="ECO:0000256" key="1">
    <source>
        <dbReference type="SAM" id="MobiDB-lite"/>
    </source>
</evidence>
<sequence>MRRIGENKEPPPEASRRPTPPFRASYRLRGLFVEQRPNNLGRYSSDDGTRQAGTRPVTTAPAATTAPSSMTAPRRIVAPARDPDIVPDDRFFLDLRPSKLVGRE</sequence>
<dbReference type="AlphaFoldDB" id="A0A398CVP9"/>
<comment type="caution">
    <text evidence="2">The sequence shown here is derived from an EMBL/GenBank/DDBJ whole genome shotgun (WGS) entry which is preliminary data.</text>
</comment>
<gene>
    <name evidence="2" type="ORF">D3H35_00975</name>
</gene>
<name>A0A398CVP9_9BACL</name>
<reference evidence="2 3" key="1">
    <citation type="submission" date="2018-09" db="EMBL/GenBank/DDBJ databases">
        <title>Cohnella cavernae sp. nov., isolated from a karst cave.</title>
        <authorList>
            <person name="Zhu H."/>
        </authorList>
    </citation>
    <scope>NUCLEOTIDE SEQUENCE [LARGE SCALE GENOMIC DNA]</scope>
    <source>
        <strain evidence="2 3">K2E09-144</strain>
    </source>
</reference>
<evidence type="ECO:0000313" key="3">
    <source>
        <dbReference type="Proteomes" id="UP000266340"/>
    </source>
</evidence>
<dbReference type="EMBL" id="QXJM01000007">
    <property type="protein sequence ID" value="RIE05389.1"/>
    <property type="molecule type" value="Genomic_DNA"/>
</dbReference>
<feature type="compositionally biased region" description="Low complexity" evidence="1">
    <location>
        <begin position="52"/>
        <end position="73"/>
    </location>
</feature>